<proteinExistence type="predicted"/>
<protein>
    <submittedName>
        <fullName evidence="2">Uncharacterized protein</fullName>
    </submittedName>
</protein>
<organism evidence="2 3">
    <name type="scientific">Methanolobus chelungpuianus</name>
    <dbReference type="NCBI Taxonomy" id="502115"/>
    <lineage>
        <taxon>Archaea</taxon>
        <taxon>Methanobacteriati</taxon>
        <taxon>Methanobacteriota</taxon>
        <taxon>Stenosarchaea group</taxon>
        <taxon>Methanomicrobia</taxon>
        <taxon>Methanosarcinales</taxon>
        <taxon>Methanosarcinaceae</taxon>
        <taxon>Methanolobus</taxon>
    </lineage>
</organism>
<dbReference type="RefSeq" id="WP_256622293.1">
    <property type="nucleotide sequence ID" value="NZ_JTEO01000004.1"/>
</dbReference>
<dbReference type="AlphaFoldDB" id="A0AAE3HAG4"/>
<evidence type="ECO:0000313" key="3">
    <source>
        <dbReference type="Proteomes" id="UP001206983"/>
    </source>
</evidence>
<feature type="transmembrane region" description="Helical" evidence="1">
    <location>
        <begin position="9"/>
        <end position="28"/>
    </location>
</feature>
<feature type="transmembrane region" description="Helical" evidence="1">
    <location>
        <begin position="73"/>
        <end position="94"/>
    </location>
</feature>
<sequence length="95" mass="10257">MQEKRYPRGHFMAVGMAIGIPLGLPIGLLIDMIVIGPLIGVAIGAGIGAYMEKKYNPNPLPISVEDDRQRKKIILALAGFFLLGLLALIALLMMI</sequence>
<name>A0AAE3HAG4_9EURY</name>
<evidence type="ECO:0000256" key="1">
    <source>
        <dbReference type="SAM" id="Phobius"/>
    </source>
</evidence>
<keyword evidence="1" id="KW-0812">Transmembrane</keyword>
<keyword evidence="1" id="KW-1133">Transmembrane helix</keyword>
<dbReference type="Proteomes" id="UP001206983">
    <property type="component" value="Unassembled WGS sequence"/>
</dbReference>
<comment type="caution">
    <text evidence="2">The sequence shown here is derived from an EMBL/GenBank/DDBJ whole genome shotgun (WGS) entry which is preliminary data.</text>
</comment>
<gene>
    <name evidence="2" type="ORF">PV02_04970</name>
</gene>
<accession>A0AAE3HAG4</accession>
<reference evidence="2 3" key="1">
    <citation type="journal article" date="2011" name="Appl. Environ. Microbiol.">
        <title>Methanogenic archaea isolated from Taiwan's Chelungpu fault.</title>
        <authorList>
            <person name="Wu S.Y."/>
            <person name="Lai M.C."/>
        </authorList>
    </citation>
    <scope>NUCLEOTIDE SEQUENCE [LARGE SCALE GENOMIC DNA]</scope>
    <source>
        <strain evidence="2 3">St545Mb</strain>
    </source>
</reference>
<feature type="transmembrane region" description="Helical" evidence="1">
    <location>
        <begin position="34"/>
        <end position="52"/>
    </location>
</feature>
<keyword evidence="3" id="KW-1185">Reference proteome</keyword>
<keyword evidence="1" id="KW-0472">Membrane</keyword>
<dbReference type="EMBL" id="JTEO01000004">
    <property type="protein sequence ID" value="MCQ6962514.1"/>
    <property type="molecule type" value="Genomic_DNA"/>
</dbReference>
<evidence type="ECO:0000313" key="2">
    <source>
        <dbReference type="EMBL" id="MCQ6962514.1"/>
    </source>
</evidence>